<dbReference type="Pfam" id="PF05709">
    <property type="entry name" value="Sipho_tail"/>
    <property type="match status" value="1"/>
</dbReference>
<evidence type="ECO:0000259" key="1">
    <source>
        <dbReference type="Pfam" id="PF05709"/>
    </source>
</evidence>
<proteinExistence type="predicted"/>
<dbReference type="InterPro" id="IPR008841">
    <property type="entry name" value="Siphovirus-type_tail_N"/>
</dbReference>
<evidence type="ECO:0000313" key="2">
    <source>
        <dbReference type="EMBL" id="MWN21300.1"/>
    </source>
</evidence>
<protein>
    <recommendedName>
        <fullName evidence="1">Siphovirus-type tail component RIFT-related domain-containing protein</fullName>
    </recommendedName>
</protein>
<reference evidence="2 3" key="1">
    <citation type="submission" date="2019-12" db="EMBL/GenBank/DDBJ databases">
        <title>Complete genome sequence of Leuconostoc lactis strain AVN1 provides insights into metabolic potential.</title>
        <authorList>
            <person name="Besrour N."/>
            <person name="Najjari A."/>
            <person name="Fhoula I."/>
            <person name="Jaballah S."/>
            <person name="Klibi N."/>
            <person name="Ouzari H.I."/>
        </authorList>
    </citation>
    <scope>NUCLEOTIDE SEQUENCE [LARGE SCALE GENOMIC DNA]</scope>
    <source>
        <strain evidence="2 3">AVN1</strain>
    </source>
</reference>
<evidence type="ECO:0000313" key="3">
    <source>
        <dbReference type="Proteomes" id="UP000478636"/>
    </source>
</evidence>
<dbReference type="AlphaFoldDB" id="A0A6L7AA43"/>
<accession>A0A6L7AA43</accession>
<gene>
    <name evidence="2" type="ORF">GQS40_06395</name>
</gene>
<organism evidence="2 3">
    <name type="scientific">Leuconostoc lactis</name>
    <dbReference type="NCBI Taxonomy" id="1246"/>
    <lineage>
        <taxon>Bacteria</taxon>
        <taxon>Bacillati</taxon>
        <taxon>Bacillota</taxon>
        <taxon>Bacilli</taxon>
        <taxon>Lactobacillales</taxon>
        <taxon>Lactobacillaceae</taxon>
        <taxon>Leuconostoc</taxon>
    </lineage>
</organism>
<dbReference type="Gene3D" id="2.40.30.200">
    <property type="match status" value="1"/>
</dbReference>
<comment type="caution">
    <text evidence="2">The sequence shown here is derived from an EMBL/GenBank/DDBJ whole genome shotgun (WGS) entry which is preliminary data.</text>
</comment>
<dbReference type="InterPro" id="IPR006520">
    <property type="entry name" value="Dit_BPSPP_N"/>
</dbReference>
<dbReference type="EMBL" id="WSZI01000013">
    <property type="protein sequence ID" value="MWN21300.1"/>
    <property type="molecule type" value="Genomic_DNA"/>
</dbReference>
<sequence length="242" mass="26307">MAQGVVTFAGKSSNTYGMRLLAKITFETPGRDYDEIEVPGRNGSLLIDRGRYKTIGRDFDFVITKLASYPSIEAQLNSISNWLNSAKGWQDLTFDGDPDYTYRAAITSSLNFDRESPNRATGTISFIVHPVKFLNTGRNSVAVTTGLTLVNPYAIESLPKITINGTGGGTFNFGSTAFRLQNVTKGIVIDVQNQSAISLNDGLPAYSQVLTYPFPTLVPGDNKITFPAGFSMSIIPNWGVLV</sequence>
<dbReference type="Proteomes" id="UP000478636">
    <property type="component" value="Unassembled WGS sequence"/>
</dbReference>
<dbReference type="NCBIfam" id="TIGR01633">
    <property type="entry name" value="phi3626_gp14_N"/>
    <property type="match status" value="1"/>
</dbReference>
<name>A0A6L7AA43_LEULA</name>
<dbReference type="RefSeq" id="WP_195330604.1">
    <property type="nucleotide sequence ID" value="NZ_JADNGQ010000003.1"/>
</dbReference>
<feature type="domain" description="Siphovirus-type tail component RIFT-related" evidence="1">
    <location>
        <begin position="27"/>
        <end position="128"/>
    </location>
</feature>